<dbReference type="GO" id="GO:0000287">
    <property type="term" value="F:magnesium ion binding"/>
    <property type="evidence" value="ECO:0007669"/>
    <property type="project" value="InterPro"/>
</dbReference>
<dbReference type="SUPFAM" id="SSF56214">
    <property type="entry name" value="4'-phosphopantetheinyl transferase"/>
    <property type="match status" value="2"/>
</dbReference>
<protein>
    <recommendedName>
        <fullName evidence="3">4'-phosphopantetheinyl transferase domain-containing protein</fullName>
    </recommendedName>
</protein>
<sequence>MNIYFANYDRNGMTVVEESKYQHAVGRQLLKTALLRVGVSKDFLSKKESLIFAYGPSGKPLFHDLPDVHFNISHTGGLVVCAVGNIPIGIDAERIRPYPKSVLRKMTDRERLYIQKSDRQDEAFMRVWTMKEAMIKLTGDGLAAFERTECVPGEVLHMYSKRTVCDEAAVSGALSDIHCRQLVWQGQYVITAVENTNKNQDCIFSKKVYNRL</sequence>
<dbReference type="Proteomes" id="UP000260773">
    <property type="component" value="Unassembled WGS sequence"/>
</dbReference>
<evidence type="ECO:0000259" key="3">
    <source>
        <dbReference type="Pfam" id="PF01648"/>
    </source>
</evidence>
<name>A0A3E2TMM6_9FIRM</name>
<gene>
    <name evidence="4" type="ORF">DW070_10335</name>
</gene>
<dbReference type="PANTHER" id="PTHR12215">
    <property type="entry name" value="PHOSPHOPANTETHEINE TRANSFERASE"/>
    <property type="match status" value="1"/>
</dbReference>
<keyword evidence="2" id="KW-0808">Transferase</keyword>
<dbReference type="GO" id="GO:0008897">
    <property type="term" value="F:holo-[acyl-carrier-protein] synthase activity"/>
    <property type="evidence" value="ECO:0007669"/>
    <property type="project" value="InterPro"/>
</dbReference>
<comment type="caution">
    <text evidence="4">The sequence shown here is derived from an EMBL/GenBank/DDBJ whole genome shotgun (WGS) entry which is preliminary data.</text>
</comment>
<dbReference type="GO" id="GO:0019878">
    <property type="term" value="P:lysine biosynthetic process via aminoadipic acid"/>
    <property type="evidence" value="ECO:0007669"/>
    <property type="project" value="TreeGrafter"/>
</dbReference>
<evidence type="ECO:0000313" key="4">
    <source>
        <dbReference type="EMBL" id="RGB79545.1"/>
    </source>
</evidence>
<reference evidence="4 5" key="1">
    <citation type="submission" date="2018-08" db="EMBL/GenBank/DDBJ databases">
        <title>A genome reference for cultivated species of the human gut microbiota.</title>
        <authorList>
            <person name="Zou Y."/>
            <person name="Xue W."/>
            <person name="Luo G."/>
        </authorList>
    </citation>
    <scope>NUCLEOTIDE SEQUENCE [LARGE SCALE GENOMIC DNA]</scope>
    <source>
        <strain evidence="4 5">AF45-17</strain>
    </source>
</reference>
<evidence type="ECO:0000256" key="2">
    <source>
        <dbReference type="ARBA" id="ARBA00022679"/>
    </source>
</evidence>
<dbReference type="InterPro" id="IPR050559">
    <property type="entry name" value="P-Pant_transferase_sf"/>
</dbReference>
<dbReference type="Pfam" id="PF01648">
    <property type="entry name" value="ACPS"/>
    <property type="match status" value="1"/>
</dbReference>
<dbReference type="InterPro" id="IPR008278">
    <property type="entry name" value="4-PPantetheinyl_Trfase_dom"/>
</dbReference>
<organism evidence="4 5">
    <name type="scientific">Coprococcus catus</name>
    <dbReference type="NCBI Taxonomy" id="116085"/>
    <lineage>
        <taxon>Bacteria</taxon>
        <taxon>Bacillati</taxon>
        <taxon>Bacillota</taxon>
        <taxon>Clostridia</taxon>
        <taxon>Lachnospirales</taxon>
        <taxon>Lachnospiraceae</taxon>
        <taxon>Coprococcus</taxon>
    </lineage>
</organism>
<dbReference type="AlphaFoldDB" id="A0A3E2TMM6"/>
<dbReference type="GO" id="GO:0005829">
    <property type="term" value="C:cytosol"/>
    <property type="evidence" value="ECO:0007669"/>
    <property type="project" value="TreeGrafter"/>
</dbReference>
<proteinExistence type="inferred from homology"/>
<dbReference type="Gene3D" id="3.90.470.20">
    <property type="entry name" value="4'-phosphopantetheinyl transferase domain"/>
    <property type="match status" value="2"/>
</dbReference>
<comment type="similarity">
    <text evidence="1">Belongs to the P-Pant transferase superfamily. Gsp/Sfp/HetI/AcpT family.</text>
</comment>
<accession>A0A3E2TMM6</accession>
<dbReference type="EMBL" id="QVEP01000024">
    <property type="protein sequence ID" value="RGB79545.1"/>
    <property type="molecule type" value="Genomic_DNA"/>
</dbReference>
<dbReference type="PANTHER" id="PTHR12215:SF10">
    <property type="entry name" value="L-AMINOADIPATE-SEMIALDEHYDE DEHYDROGENASE-PHOSPHOPANTETHEINYL TRANSFERASE"/>
    <property type="match status" value="1"/>
</dbReference>
<dbReference type="InterPro" id="IPR037143">
    <property type="entry name" value="4-PPantetheinyl_Trfase_dom_sf"/>
</dbReference>
<evidence type="ECO:0000256" key="1">
    <source>
        <dbReference type="ARBA" id="ARBA00010990"/>
    </source>
</evidence>
<evidence type="ECO:0000313" key="5">
    <source>
        <dbReference type="Proteomes" id="UP000260773"/>
    </source>
</evidence>
<feature type="domain" description="4'-phosphopantetheinyl transferase" evidence="3">
    <location>
        <begin position="87"/>
        <end position="149"/>
    </location>
</feature>